<comment type="caution">
    <text evidence="2">The sequence shown here is derived from an EMBL/GenBank/DDBJ whole genome shotgun (WGS) entry which is preliminary data.</text>
</comment>
<keyword evidence="3" id="KW-1185">Reference proteome</keyword>
<evidence type="ECO:0000313" key="3">
    <source>
        <dbReference type="Proteomes" id="UP000471745"/>
    </source>
</evidence>
<proteinExistence type="predicted"/>
<dbReference type="Gene3D" id="1.10.1200.10">
    <property type="entry name" value="ACP-like"/>
    <property type="match status" value="1"/>
</dbReference>
<evidence type="ECO:0000259" key="1">
    <source>
        <dbReference type="Pfam" id="PF00550"/>
    </source>
</evidence>
<feature type="non-terminal residue" evidence="2">
    <location>
        <position position="72"/>
    </location>
</feature>
<gene>
    <name evidence="2" type="ORF">G3I18_28780</name>
</gene>
<dbReference type="EMBL" id="JAAGNA010000999">
    <property type="protein sequence ID" value="NEC52521.1"/>
    <property type="molecule type" value="Genomic_DNA"/>
</dbReference>
<evidence type="ECO:0000313" key="2">
    <source>
        <dbReference type="EMBL" id="NEC52521.1"/>
    </source>
</evidence>
<dbReference type="SUPFAM" id="SSF47336">
    <property type="entry name" value="ACP-like"/>
    <property type="match status" value="1"/>
</dbReference>
<dbReference type="RefSeq" id="WP_163091073.1">
    <property type="nucleotide sequence ID" value="NZ_JAAGNA010000999.1"/>
</dbReference>
<name>A0A9X5HFN8_9ACTN</name>
<sequence>MSATARLVREVLVARLGEWYGVRPEDVTDDRPFAEHGLTSRDAVALTALLGNSPAGRGARPADVARTLAGRT</sequence>
<dbReference type="AlphaFoldDB" id="A0A9X5HFN8"/>
<dbReference type="InterPro" id="IPR036736">
    <property type="entry name" value="ACP-like_sf"/>
</dbReference>
<dbReference type="Pfam" id="PF00550">
    <property type="entry name" value="PP-binding"/>
    <property type="match status" value="1"/>
</dbReference>
<organism evidence="2 3">
    <name type="scientific">Actinospica acidiphila</name>
    <dbReference type="NCBI Taxonomy" id="304899"/>
    <lineage>
        <taxon>Bacteria</taxon>
        <taxon>Bacillati</taxon>
        <taxon>Actinomycetota</taxon>
        <taxon>Actinomycetes</taxon>
        <taxon>Catenulisporales</taxon>
        <taxon>Actinospicaceae</taxon>
        <taxon>Actinospica</taxon>
    </lineage>
</organism>
<dbReference type="InterPro" id="IPR009081">
    <property type="entry name" value="PP-bd_ACP"/>
</dbReference>
<dbReference type="Proteomes" id="UP000471745">
    <property type="component" value="Unassembled WGS sequence"/>
</dbReference>
<reference evidence="2 3" key="1">
    <citation type="submission" date="2020-01" db="EMBL/GenBank/DDBJ databases">
        <title>Insect and environment-associated Actinomycetes.</title>
        <authorList>
            <person name="Currrie C."/>
            <person name="Chevrette M."/>
            <person name="Carlson C."/>
            <person name="Stubbendieck R."/>
            <person name="Wendt-Pienkowski E."/>
        </authorList>
    </citation>
    <scope>NUCLEOTIDE SEQUENCE [LARGE SCALE GENOMIC DNA]</scope>
    <source>
        <strain evidence="2 3">SID8189</strain>
    </source>
</reference>
<feature type="domain" description="Carrier" evidence="1">
    <location>
        <begin position="11"/>
        <end position="50"/>
    </location>
</feature>
<protein>
    <submittedName>
        <fullName evidence="2">Acyl carrier protein</fullName>
    </submittedName>
</protein>
<accession>A0A9X5HFN8</accession>